<dbReference type="Gene3D" id="3.30.420.10">
    <property type="entry name" value="Ribonuclease H-like superfamily/Ribonuclease H"/>
    <property type="match status" value="1"/>
</dbReference>
<dbReference type="InterPro" id="IPR036397">
    <property type="entry name" value="RNaseH_sf"/>
</dbReference>
<dbReference type="GO" id="GO:0003676">
    <property type="term" value="F:nucleic acid binding"/>
    <property type="evidence" value="ECO:0007669"/>
    <property type="project" value="InterPro"/>
</dbReference>
<dbReference type="InterPro" id="IPR038717">
    <property type="entry name" value="Tc1-like_DDE_dom"/>
</dbReference>
<dbReference type="RefSeq" id="WP_229776194.1">
    <property type="nucleotide sequence ID" value="NZ_BMQL01000024.1"/>
</dbReference>
<sequence>MRRCWAKRGVRPTAPHANGFEWTYLYGFVHPFSGRTDLLRFDTVDTASFSAALSLFKARVDPADERLLILVVDNAGWHRSAKVVVPPGVQLVFTLPDTPELMPAEHLWIPLKEGLVNRAWPSLQALIEPLDQRCVWLMQQHALVSNLTSFHWLPAA</sequence>
<evidence type="ECO:0000313" key="2">
    <source>
        <dbReference type="EMBL" id="GGR20319.1"/>
    </source>
</evidence>
<dbReference type="EMBL" id="BMQL01000024">
    <property type="protein sequence ID" value="GGR20319.1"/>
    <property type="molecule type" value="Genomic_DNA"/>
</dbReference>
<organism evidence="2 3">
    <name type="scientific">Deinococcus ruber</name>
    <dbReference type="NCBI Taxonomy" id="1848197"/>
    <lineage>
        <taxon>Bacteria</taxon>
        <taxon>Thermotogati</taxon>
        <taxon>Deinococcota</taxon>
        <taxon>Deinococci</taxon>
        <taxon>Deinococcales</taxon>
        <taxon>Deinococcaceae</taxon>
        <taxon>Deinococcus</taxon>
    </lineage>
</organism>
<name>A0A918FA69_9DEIO</name>
<dbReference type="Proteomes" id="UP000603865">
    <property type="component" value="Unassembled WGS sequence"/>
</dbReference>
<keyword evidence="3" id="KW-1185">Reference proteome</keyword>
<evidence type="ECO:0000259" key="1">
    <source>
        <dbReference type="Pfam" id="PF13358"/>
    </source>
</evidence>
<dbReference type="Pfam" id="PF13358">
    <property type="entry name" value="DDE_3"/>
    <property type="match status" value="1"/>
</dbReference>
<gene>
    <name evidence="2" type="ORF">GCM10008957_35940</name>
</gene>
<evidence type="ECO:0000313" key="3">
    <source>
        <dbReference type="Proteomes" id="UP000603865"/>
    </source>
</evidence>
<reference evidence="2" key="2">
    <citation type="submission" date="2020-09" db="EMBL/GenBank/DDBJ databases">
        <authorList>
            <person name="Sun Q."/>
            <person name="Ohkuma M."/>
        </authorList>
    </citation>
    <scope>NUCLEOTIDE SEQUENCE</scope>
    <source>
        <strain evidence="2">JCM 31311</strain>
    </source>
</reference>
<feature type="domain" description="Tc1-like transposase DDE" evidence="1">
    <location>
        <begin position="2"/>
        <end position="126"/>
    </location>
</feature>
<accession>A0A918FA69</accession>
<comment type="caution">
    <text evidence="2">The sequence shown here is derived from an EMBL/GenBank/DDBJ whole genome shotgun (WGS) entry which is preliminary data.</text>
</comment>
<proteinExistence type="predicted"/>
<protein>
    <recommendedName>
        <fullName evidence="1">Tc1-like transposase DDE domain-containing protein</fullName>
    </recommendedName>
</protein>
<reference evidence="2" key="1">
    <citation type="journal article" date="2014" name="Int. J. Syst. Evol. Microbiol.">
        <title>Complete genome sequence of Corynebacterium casei LMG S-19264T (=DSM 44701T), isolated from a smear-ripened cheese.</title>
        <authorList>
            <consortium name="US DOE Joint Genome Institute (JGI-PGF)"/>
            <person name="Walter F."/>
            <person name="Albersmeier A."/>
            <person name="Kalinowski J."/>
            <person name="Ruckert C."/>
        </authorList>
    </citation>
    <scope>NUCLEOTIDE SEQUENCE</scope>
    <source>
        <strain evidence="2">JCM 31311</strain>
    </source>
</reference>
<dbReference type="AlphaFoldDB" id="A0A918FA69"/>